<proteinExistence type="predicted"/>
<dbReference type="AlphaFoldDB" id="A0A9W6WAP9"/>
<keyword evidence="1" id="KW-0812">Transmembrane</keyword>
<gene>
    <name evidence="2" type="ORF">Afil01_40450</name>
</gene>
<name>A0A9W6WAP9_9ACTN</name>
<dbReference type="RefSeq" id="WP_285664358.1">
    <property type="nucleotide sequence ID" value="NZ_BSTX01000002.1"/>
</dbReference>
<feature type="transmembrane region" description="Helical" evidence="1">
    <location>
        <begin position="119"/>
        <end position="138"/>
    </location>
</feature>
<protein>
    <submittedName>
        <fullName evidence="2">Uncharacterized protein</fullName>
    </submittedName>
</protein>
<feature type="transmembrane region" description="Helical" evidence="1">
    <location>
        <begin position="12"/>
        <end position="33"/>
    </location>
</feature>
<keyword evidence="1" id="KW-1133">Transmembrane helix</keyword>
<reference evidence="2" key="1">
    <citation type="submission" date="2023-03" db="EMBL/GenBank/DDBJ databases">
        <title>Actinorhabdospora filicis NBRC 111898.</title>
        <authorList>
            <person name="Ichikawa N."/>
            <person name="Sato H."/>
            <person name="Tonouchi N."/>
        </authorList>
    </citation>
    <scope>NUCLEOTIDE SEQUENCE</scope>
    <source>
        <strain evidence="2">NBRC 111898</strain>
    </source>
</reference>
<dbReference type="Proteomes" id="UP001165079">
    <property type="component" value="Unassembled WGS sequence"/>
</dbReference>
<evidence type="ECO:0000313" key="2">
    <source>
        <dbReference type="EMBL" id="GLZ79238.1"/>
    </source>
</evidence>
<organism evidence="2 3">
    <name type="scientific">Actinorhabdospora filicis</name>
    <dbReference type="NCBI Taxonomy" id="1785913"/>
    <lineage>
        <taxon>Bacteria</taxon>
        <taxon>Bacillati</taxon>
        <taxon>Actinomycetota</taxon>
        <taxon>Actinomycetes</taxon>
        <taxon>Micromonosporales</taxon>
        <taxon>Micromonosporaceae</taxon>
        <taxon>Actinorhabdospora</taxon>
    </lineage>
</organism>
<sequence length="155" mass="16931">MPVHRPEPKTAPLRLILHAVRFATITVFLVWVITWRYVWWYHLSVTVVLAIAVGLLHAGRGSRFVRDFVGALAGEAAKWRHGSLRAAMTKVDLVFGLAFIPVLAGVFVLDAYGRGEHARVAYVLGALTVALCVSQTLWEFAGIDREPDTAGAPAG</sequence>
<comment type="caution">
    <text evidence="2">The sequence shown here is derived from an EMBL/GenBank/DDBJ whole genome shotgun (WGS) entry which is preliminary data.</text>
</comment>
<accession>A0A9W6WAP9</accession>
<feature type="transmembrane region" description="Helical" evidence="1">
    <location>
        <begin position="39"/>
        <end position="58"/>
    </location>
</feature>
<keyword evidence="3" id="KW-1185">Reference proteome</keyword>
<evidence type="ECO:0000313" key="3">
    <source>
        <dbReference type="Proteomes" id="UP001165079"/>
    </source>
</evidence>
<evidence type="ECO:0000256" key="1">
    <source>
        <dbReference type="SAM" id="Phobius"/>
    </source>
</evidence>
<feature type="transmembrane region" description="Helical" evidence="1">
    <location>
        <begin position="93"/>
        <end position="113"/>
    </location>
</feature>
<dbReference type="EMBL" id="BSTX01000002">
    <property type="protein sequence ID" value="GLZ79238.1"/>
    <property type="molecule type" value="Genomic_DNA"/>
</dbReference>
<keyword evidence="1" id="KW-0472">Membrane</keyword>